<evidence type="ECO:0000259" key="4">
    <source>
        <dbReference type="Pfam" id="PF17747"/>
    </source>
</evidence>
<dbReference type="GO" id="GO:0005634">
    <property type="term" value="C:nucleus"/>
    <property type="evidence" value="ECO:0007669"/>
    <property type="project" value="TreeGrafter"/>
</dbReference>
<evidence type="ECO:0000313" key="6">
    <source>
        <dbReference type="EMBL" id="KAF8681637.1"/>
    </source>
</evidence>
<reference evidence="6" key="1">
    <citation type="submission" date="2020-09" db="EMBL/GenBank/DDBJ databases">
        <title>Comparative genome analyses of four rice-infecting Rhizoctonia solani isolates reveal extensive enrichment of homogalacturonan modification genes.</title>
        <authorList>
            <person name="Lee D.-Y."/>
            <person name="Jeon J."/>
            <person name="Kim K.-T."/>
            <person name="Cheong K."/>
            <person name="Song H."/>
            <person name="Choi G."/>
            <person name="Ko J."/>
            <person name="Opiyo S.O."/>
            <person name="Zuo S."/>
            <person name="Madhav S."/>
            <person name="Lee Y.-H."/>
            <person name="Wang G.-L."/>
        </authorList>
    </citation>
    <scope>NUCLEOTIDE SEQUENCE</scope>
    <source>
        <strain evidence="6">AG1-IA YN-7</strain>
    </source>
</reference>
<feature type="compositionally biased region" description="Pro residues" evidence="2">
    <location>
        <begin position="1066"/>
        <end position="1082"/>
    </location>
</feature>
<dbReference type="Gene3D" id="2.130.10.10">
    <property type="entry name" value="YVTN repeat-like/Quinoprotein amine dehydrogenase"/>
    <property type="match status" value="1"/>
</dbReference>
<dbReference type="SUPFAM" id="SSF50978">
    <property type="entry name" value="WD40 repeat-like"/>
    <property type="match status" value="1"/>
</dbReference>
<keyword evidence="1" id="KW-0175">Coiled coil</keyword>
<feature type="region of interest" description="Disordered" evidence="2">
    <location>
        <begin position="1441"/>
        <end position="1624"/>
    </location>
</feature>
<feature type="compositionally biased region" description="Polar residues" evidence="2">
    <location>
        <begin position="1399"/>
        <end position="1414"/>
    </location>
</feature>
<dbReference type="GO" id="GO:0005737">
    <property type="term" value="C:cytoplasm"/>
    <property type="evidence" value="ECO:0007669"/>
    <property type="project" value="TreeGrafter"/>
</dbReference>
<dbReference type="InterPro" id="IPR040458">
    <property type="entry name" value="Vid27"/>
</dbReference>
<sequence length="2153" mass="235066">MFMLKSLFSRVWNDPNASELAQLSTGQLYLVRPNSIKGSRECIYNDAMATVRRTPTEHHFHLVVTKVYAEGDEPTLEEDDESEDERVFLLDEALQFRSSTFEGTASFQWADLDGDEGDFFEFVAIGSNAPTAAFFETSILKAMYERKYLRSSDSATEAELAALTYQPPPPTKASPATPKSKKATAVSPSPAPATSSAPLTPVKSEVKAKAPPPEAESQSSQVSERPAVVDEEAQLYLWESEPIEQFAFQAGVRAYIVENDEFEYYLTAIENGTYWLAHPISEDLSGRWSKNLLSFTWTHLSQEGATSSWCFRFPDVAGFQRFQREYVRCVWETTNKASWGKIKADEQQYAIDAFDFDPDTEMHDVSDEEEDVEDELSTVEEENSEDEDEDSDDEHGPVRMPDAGGKNKLLANGYKNGLSYIARGKNIGVFRKTEDDTLEYAATISKLLTPQGKQFAPKKMMLHQQDATLVLMNEQNPNALYQMDIETGKIVEEWKISDHLEINSMAPDSKFAQMTPQQTLVGTSHNALFRIDPRVSGDKLVDSEYKQYATKAAFSSVTTTDKGQLAVASEKGDIRLFDSIGKNAKTALPALGDPVIGVDTTADGRYVVATCRTYLLLIDTLIGEGRYAGSLGFDRSFPANAKPMPKRLQLRPEHIGYMGGHVSFTPARFNSGPESEEQFIVTSTGNFVIAWDFRKVKKGRLDRYDIKQYEQQVMADDFRMGDSKDIVVALSDNVHLTKKQALVKPTRQSLATPTNSLRSRSDIVNAPQRGTRSTEFHAIYHRHIHQSREPFAVVFKLAQGFILLCPSTALPPIAMSLALCLRAHTSSYKPYSYPRLPLRLRLRIRPSHLRRRAMSISLTPALPNYDTFLTTGRYIPTLQGLADYLVSHCKVDGYINLSRAHGAGTTDTITFLYDQGQCWATGHFVGNGEKDGEWRTRTLFKRRERTAVDYISSLLKEIANEGHLFVAVNCKTYIELRPTDELGNPLSCLRRVGACTEKRAAFVGEAQVLRSMGARVPPGVPEGDLAIVQLDPASLLKWRAPTHVTIEPQSRIPATMATIRISSASPSPPMSPASPRTPPPVSPLTSSILRANGTIADLSRSLFELSSAEYHPSEDAGRVDVVCCCGNRDCEASRAWADAERKLIVSAEVGQALLERHEAFERRHEALVKQNESQTEHIATLNSQVSTLQDQLAAHTRVQKQLAQAQLNLEAADAANRTLTAELQDTRASVSRLSAAHARGVGLEGKLRTAEQERDDLKREITEANNREKVWEARANEAGARCRRLQAEMTQLREETDSIKLSRSEISSDILEDARVRLQMLQNSLGKASIASDDPEVMRMLEALVADNEALKRDAAELQNMLTESREDVRMLQEEIAEMRARGEGGQEPLAEDATDMSFTRSTPPPYNSLSQGLGTHGRNASWASNTRSGWAASFANTAKSPRGAGAQLDPGNNARSPPVGSAHSSRAASFSGNANRLTSPTANRFSRRVPSPRVIPPLVIPPMRRRGGKGPISHDGTVQADDETGSENPLSAGSSALYSPRGLAPPVNQYRRASAANSIASERNTPLPSPGGDGERTPAGQPKVDAEGNDDARSVAGASDVTGSVVVGNEPESPEKPKNRRPLMLLSRSRGVQTDEPELGTYITNYSSSHTPAAIPSPRPGSISLSTSDIPSSPLHGPAPPVNPEHLAALLKRLQQSDVRGLTARLKRQNLVGADLAHLSRTTLKTISTDVRNELGNGRGLLGRTVREMLGEIITLRGVVNDVVLDPNAIIRVREEAFTGIGVPGTESVANLGSVVERGRQTLIKGPSTAIGWISAPITKLFGSATEPDVGLAGGKKRLAPRVAPAIATSTTTVNVEFAHSGMRRAVSTMTVAPDTTVTPPNGEMTAAPRESSRPPGDPDQRKEQLRGIFVGSQTVRERERTDSWVILPRSNSRRIVRPTKSTANLNPGDATVRGVRPRRISRNVDAVIDVPPMPTGMSQTQLLDRALRPRGLSDSSVRSTFISHEQAPAGVREAVEVANSSQDRLDAGANASLPTTVPELSFNASSVAYASTSTSGSTGTSPARAVPSRKYGNTGGTFGQRASTSRSVSESVPASFAPGHRMPRRPVWAGVITDEEDAFQVGSFKEGVTFGTSFIRHKDRASGRGASEDLA</sequence>
<dbReference type="EMBL" id="JACYCC010000036">
    <property type="protein sequence ID" value="KAF8681637.1"/>
    <property type="molecule type" value="Genomic_DNA"/>
</dbReference>
<evidence type="ECO:0000313" key="7">
    <source>
        <dbReference type="Proteomes" id="UP000650582"/>
    </source>
</evidence>
<evidence type="ECO:0000259" key="3">
    <source>
        <dbReference type="Pfam" id="PF08553"/>
    </source>
</evidence>
<feature type="compositionally biased region" description="Polar residues" evidence="2">
    <location>
        <begin position="1556"/>
        <end position="1567"/>
    </location>
</feature>
<gene>
    <name evidence="6" type="ORF">RHS04_03282</name>
</gene>
<evidence type="ECO:0000259" key="5">
    <source>
        <dbReference type="Pfam" id="PF17748"/>
    </source>
</evidence>
<comment type="caution">
    <text evidence="6">The sequence shown here is derived from an EMBL/GenBank/DDBJ whole genome shotgun (WGS) entry which is preliminary data.</text>
</comment>
<feature type="compositionally biased region" description="Polar residues" evidence="2">
    <location>
        <begin position="1527"/>
        <end position="1538"/>
    </location>
</feature>
<feature type="compositionally biased region" description="Polar residues" evidence="2">
    <location>
        <begin position="1463"/>
        <end position="1485"/>
    </location>
</feature>
<accession>A0A8H7HDX9</accession>
<dbReference type="Pfam" id="PF17747">
    <property type="entry name" value="VID27_PH"/>
    <property type="match status" value="1"/>
</dbReference>
<feature type="region of interest" description="Disordered" evidence="2">
    <location>
        <begin position="1062"/>
        <end position="1082"/>
    </location>
</feature>
<feature type="region of interest" description="Disordered" evidence="2">
    <location>
        <begin position="2052"/>
        <end position="2105"/>
    </location>
</feature>
<dbReference type="InterPro" id="IPR040979">
    <property type="entry name" value="Vid27_N"/>
</dbReference>
<feature type="compositionally biased region" description="Basic and acidic residues" evidence="2">
    <location>
        <begin position="1892"/>
        <end position="1905"/>
    </location>
</feature>
<feature type="compositionally biased region" description="Low complexity" evidence="2">
    <location>
        <begin position="2052"/>
        <end position="2065"/>
    </location>
</feature>
<dbReference type="InterPro" id="IPR015943">
    <property type="entry name" value="WD40/YVTN_repeat-like_dom_sf"/>
</dbReference>
<feature type="region of interest" description="Disordered" evidence="2">
    <location>
        <begin position="360"/>
        <end position="407"/>
    </location>
</feature>
<feature type="compositionally biased region" description="Polar residues" evidence="2">
    <location>
        <begin position="2082"/>
        <end position="2094"/>
    </location>
</feature>
<feature type="compositionally biased region" description="Acidic residues" evidence="2">
    <location>
        <begin position="366"/>
        <end position="393"/>
    </location>
</feature>
<organism evidence="6 7">
    <name type="scientific">Rhizoctonia solani</name>
    <dbReference type="NCBI Taxonomy" id="456999"/>
    <lineage>
        <taxon>Eukaryota</taxon>
        <taxon>Fungi</taxon>
        <taxon>Dikarya</taxon>
        <taxon>Basidiomycota</taxon>
        <taxon>Agaricomycotina</taxon>
        <taxon>Agaricomycetes</taxon>
        <taxon>Cantharellales</taxon>
        <taxon>Ceratobasidiaceae</taxon>
        <taxon>Rhizoctonia</taxon>
    </lineage>
</organism>
<dbReference type="Pfam" id="PF08553">
    <property type="entry name" value="VID27"/>
    <property type="match status" value="1"/>
</dbReference>
<feature type="domain" description="Vacuolar import/degradation Vid27 C-terminal" evidence="3">
    <location>
        <begin position="406"/>
        <end position="754"/>
    </location>
</feature>
<evidence type="ECO:0000256" key="1">
    <source>
        <dbReference type="SAM" id="Coils"/>
    </source>
</evidence>
<feature type="region of interest" description="Disordered" evidence="2">
    <location>
        <begin position="1399"/>
        <end position="1422"/>
    </location>
</feature>
<feature type="region of interest" description="Disordered" evidence="2">
    <location>
        <begin position="164"/>
        <end position="226"/>
    </location>
</feature>
<dbReference type="InterPro" id="IPR036322">
    <property type="entry name" value="WD40_repeat_dom_sf"/>
</dbReference>
<evidence type="ECO:0000256" key="2">
    <source>
        <dbReference type="SAM" id="MobiDB-lite"/>
    </source>
</evidence>
<dbReference type="InterPro" id="IPR040768">
    <property type="entry name" value="Vid27_PH"/>
</dbReference>
<feature type="coiled-coil region" evidence="1">
    <location>
        <begin position="1341"/>
        <end position="1382"/>
    </location>
</feature>
<feature type="compositionally biased region" description="Basic and acidic residues" evidence="2">
    <location>
        <begin position="1585"/>
        <end position="1594"/>
    </location>
</feature>
<feature type="coiled-coil region" evidence="1">
    <location>
        <begin position="1195"/>
        <end position="1302"/>
    </location>
</feature>
<name>A0A8H7HDX9_9AGAM</name>
<dbReference type="PANTHER" id="PTHR31913:SF0">
    <property type="entry name" value="VACUOLAR IMPORT AND DEGRADATION PROTEIN 27"/>
    <property type="match status" value="1"/>
</dbReference>
<dbReference type="InterPro" id="IPR013863">
    <property type="entry name" value="VID27_C"/>
</dbReference>
<feature type="compositionally biased region" description="Low complexity" evidence="2">
    <location>
        <begin position="173"/>
        <end position="201"/>
    </location>
</feature>
<feature type="region of interest" description="Disordered" evidence="2">
    <location>
        <begin position="1874"/>
        <end position="1905"/>
    </location>
</feature>
<dbReference type="Proteomes" id="UP000650582">
    <property type="component" value="Unassembled WGS sequence"/>
</dbReference>
<proteinExistence type="predicted"/>
<feature type="domain" description="Vid27 PH-like" evidence="4">
    <location>
        <begin position="228"/>
        <end position="333"/>
    </location>
</feature>
<feature type="domain" description="Vid27 N-terminal" evidence="5">
    <location>
        <begin position="1"/>
        <end position="162"/>
    </location>
</feature>
<dbReference type="Pfam" id="PF17748">
    <property type="entry name" value="VID27_N"/>
    <property type="match status" value="1"/>
</dbReference>
<dbReference type="PANTHER" id="PTHR31913">
    <property type="entry name" value="VACUOLAR IMPORT AND DEGRADATION PROTEIN 27"/>
    <property type="match status" value="1"/>
</dbReference>
<protein>
    <submittedName>
        <fullName evidence="6">VID27 protein</fullName>
    </submittedName>
</protein>